<protein>
    <submittedName>
        <fullName evidence="1">Uncharacterized protein</fullName>
    </submittedName>
</protein>
<dbReference type="EMBL" id="CP010992">
    <property type="protein sequence ID" value="AMO20736.1"/>
    <property type="molecule type" value="Genomic_DNA"/>
</dbReference>
<gene>
    <name evidence="1" type="ORF">UN65_10660</name>
</gene>
<accession>A0AAI8CIP8</accession>
<reference evidence="2" key="1">
    <citation type="submission" date="2016-03" db="EMBL/GenBank/DDBJ databases">
        <title>Flavobacterium columnare strain B185, complete genome.</title>
        <authorList>
            <person name="Sundberg L.-R."/>
            <person name="Papponen P."/>
            <person name="Laanto E."/>
        </authorList>
    </citation>
    <scope>NUCLEOTIDE SEQUENCE [LARGE SCALE GENOMIC DNA]</scope>
    <source>
        <strain evidence="2">B185</strain>
    </source>
</reference>
<dbReference type="AlphaFoldDB" id="A0AAI8CIP8"/>
<organism evidence="1 2">
    <name type="scientific">Flavobacterium columnare</name>
    <dbReference type="NCBI Taxonomy" id="996"/>
    <lineage>
        <taxon>Bacteria</taxon>
        <taxon>Pseudomonadati</taxon>
        <taxon>Bacteroidota</taxon>
        <taxon>Flavobacteriia</taxon>
        <taxon>Flavobacteriales</taxon>
        <taxon>Flavobacteriaceae</taxon>
        <taxon>Flavobacterium</taxon>
    </lineage>
</organism>
<proteinExistence type="predicted"/>
<reference evidence="1 2" key="2">
    <citation type="submission" date="2019-05" db="EMBL/GenBank/DDBJ databases">
        <authorList>
            <person name="Ravantti J.J."/>
        </authorList>
    </citation>
    <scope>NUCLEOTIDE SEQUENCE [LARGE SCALE GENOMIC DNA]</scope>
    <source>
        <strain evidence="1 2">B185</strain>
    </source>
</reference>
<name>A0AAI8CIP8_9FLAO</name>
<evidence type="ECO:0000313" key="1">
    <source>
        <dbReference type="EMBL" id="AMO20736.1"/>
    </source>
</evidence>
<sequence length="255" mass="29951">MKEFIEDFEDFEDEIDKGVSFSESTLNLFNGGDWEYDDKLIINPEPSEEIELYNQSLTYAENFEDGKKVKFILLPLFKDQKDDETNFTPLLNAGAKIIMNRKELAGTYSEQFHYIIADYDSIFGLRLLSFQRYNNFFSCDERVLFETFIIKFHSFGFKEFYLSIPTIYKELGIKETRANTIIKKFVELGIITKKVKPQVVNDIPSQVSYYKVDADKVLELLPIIFEKDYLYDIEKDIVKYLEPALKKNTPSKEPE</sequence>
<dbReference type="Proteomes" id="UP000304840">
    <property type="component" value="Chromosome"/>
</dbReference>
<evidence type="ECO:0000313" key="2">
    <source>
        <dbReference type="Proteomes" id="UP000304840"/>
    </source>
</evidence>
<dbReference type="RefSeq" id="WP_138425538.1">
    <property type="nucleotide sequence ID" value="NZ_CP010992.1"/>
</dbReference>